<dbReference type="Gene3D" id="2.40.50.90">
    <property type="match status" value="5"/>
</dbReference>
<feature type="domain" description="Tudor" evidence="6">
    <location>
        <begin position="718"/>
        <end position="776"/>
    </location>
</feature>
<evidence type="ECO:0000256" key="3">
    <source>
        <dbReference type="ARBA" id="ARBA00022490"/>
    </source>
</evidence>
<dbReference type="CDD" id="cd00175">
    <property type="entry name" value="SNc"/>
    <property type="match status" value="3"/>
</dbReference>
<evidence type="ECO:0000256" key="1">
    <source>
        <dbReference type="ARBA" id="ARBA00004496"/>
    </source>
</evidence>
<dbReference type="InterPro" id="IPR002999">
    <property type="entry name" value="Tudor"/>
</dbReference>
<dbReference type="Pfam" id="PF00567">
    <property type="entry name" value="TUDOR"/>
    <property type="match status" value="1"/>
</dbReference>
<feature type="domain" description="TNase-like" evidence="7">
    <location>
        <begin position="10"/>
        <end position="160"/>
    </location>
</feature>
<sequence length="897" mass="101251">MATPGGQTPSIQRGIVKQVQSGDSVIIRGQPKGGPPPERQLCLSNITAPRLARRASPNIEGSVDTKDEPFAWEAREFLRKKLVGKEVCFTIEYRVPGSGREYGNIYLGRDTTGENVTESIVAEGLVEVRRGGLRATDEQGQHLIELEEAAKGVGRGKWSKEPNTHLVRDITWVIDNPRNFMDSHHQEPIDAVIEFVRDGCTARAFLLPSFHQITIMLSGIKCPMFKLEGDKQVPEPFAEEAKFFTESRLLQRDVKIILEGISNQNFIGSILHPNGNISELLVRDGFARCVDWSMGLVSQGPEKLRAAERFAKDKRLRIWKDYTPSGPAIDLQDKNFTGKVVEVVNADSMVIKTNTGEYRKLTLSSIRPPRLTQPGKEDESPIKENRRIRPLYDIPYMFEAREFMRKKLIGKKVNVCIDYIRPANEGFPEKTCATVTIGNINVGEALVSKGFASVLRYRADDDQRSSHYDELLAAEARAQKNGKGVHSKKEPPIHRVADLSGEPQKAKQFLPFLQRAGRSEGVVEFVASGSRVRIYLPKETCLVTFLLAGINCPRMARTGPGGPSETEACAEDALQYTKELCLQREVEVEVESMDRAGNFIGWLFVDGINLSVSLVEEGLAKTHFTAERSPYSRLLYLAEENARKKKIKVWENYEEPQNVVVVEESDRKTTYKNVVITEVLDELNFYAQHADTGPQLEKLMEQLHTEFSSNPPLAASYTPKHRDLCAAKFVDGNWYRARVEKLLPNKNIQVLYIDYGNSDSVSVTDLAALPPSYHSLPAQAHRYQPAFISLPTDPEALSEATAAFKREVMNNNLLLNVEYRVNAQEFVTLLNAESRDDIMQNLVKEGYVMVEKRREKRLQSLITEYNKCQDQARKSRLNLWRYGDFTDDDAKEFGYQK</sequence>
<dbReference type="PIRSF" id="PIRSF017179">
    <property type="entry name" value="RISC-Tudor-SN"/>
    <property type="match status" value="1"/>
</dbReference>
<keyword evidence="4" id="KW-0677">Repeat</keyword>
<evidence type="ECO:0000313" key="9">
    <source>
        <dbReference type="RefSeq" id="XP_002732557.2"/>
    </source>
</evidence>
<protein>
    <recommendedName>
        <fullName evidence="2">Staphylococcal nuclease domain-containing protein 1</fullName>
    </recommendedName>
</protein>
<keyword evidence="3 5" id="KW-0963">Cytoplasm</keyword>
<dbReference type="PROSITE" id="PS50304">
    <property type="entry name" value="TUDOR"/>
    <property type="match status" value="1"/>
</dbReference>
<dbReference type="PANTHER" id="PTHR12302">
    <property type="entry name" value="EBNA2 BINDING PROTEIN P100"/>
    <property type="match status" value="1"/>
</dbReference>
<feature type="domain" description="TNase-like" evidence="7">
    <location>
        <begin position="187"/>
        <end position="321"/>
    </location>
</feature>
<name>A0ABM0GLH7_SACKO</name>
<accession>A0ABM0GLH7</accession>
<dbReference type="InterPro" id="IPR016685">
    <property type="entry name" value="Silence_cplx_Nase-comp_TudorSN"/>
</dbReference>
<proteinExistence type="predicted"/>
<evidence type="ECO:0000256" key="4">
    <source>
        <dbReference type="ARBA" id="ARBA00022737"/>
    </source>
</evidence>
<dbReference type="InterPro" id="IPR047386">
    <property type="entry name" value="Tudor_TDRD11"/>
</dbReference>
<feature type="domain" description="TNase-like" evidence="7">
    <location>
        <begin position="517"/>
        <end position="652"/>
    </location>
</feature>
<evidence type="ECO:0000259" key="6">
    <source>
        <dbReference type="PROSITE" id="PS50304"/>
    </source>
</evidence>
<evidence type="ECO:0000313" key="8">
    <source>
        <dbReference type="Proteomes" id="UP000694865"/>
    </source>
</evidence>
<dbReference type="Pfam" id="PF00565">
    <property type="entry name" value="SNase"/>
    <property type="match status" value="5"/>
</dbReference>
<reference evidence="9" key="1">
    <citation type="submission" date="2025-08" db="UniProtKB">
        <authorList>
            <consortium name="RefSeq"/>
        </authorList>
    </citation>
    <scope>IDENTIFICATION</scope>
    <source>
        <tissue evidence="9">Testes</tissue>
    </source>
</reference>
<dbReference type="Proteomes" id="UP000694865">
    <property type="component" value="Unplaced"/>
</dbReference>
<dbReference type="InterPro" id="IPR016071">
    <property type="entry name" value="Staphylococal_nuclease_OB-fold"/>
</dbReference>
<gene>
    <name evidence="9" type="primary">LOC100378708</name>
</gene>
<dbReference type="SMART" id="SM00318">
    <property type="entry name" value="SNc"/>
    <property type="match status" value="4"/>
</dbReference>
<dbReference type="InterPro" id="IPR035437">
    <property type="entry name" value="SNase_OB-fold_sf"/>
</dbReference>
<dbReference type="SUPFAM" id="SSF63748">
    <property type="entry name" value="Tudor/PWWP/MBT"/>
    <property type="match status" value="1"/>
</dbReference>
<dbReference type="GeneID" id="100378708"/>
<dbReference type="SUPFAM" id="SSF50199">
    <property type="entry name" value="Staphylococcal nuclease"/>
    <property type="match status" value="5"/>
</dbReference>
<evidence type="ECO:0000259" key="7">
    <source>
        <dbReference type="PROSITE" id="PS50830"/>
    </source>
</evidence>
<evidence type="ECO:0000256" key="2">
    <source>
        <dbReference type="ARBA" id="ARBA00017230"/>
    </source>
</evidence>
<dbReference type="Gene3D" id="2.30.30.140">
    <property type="match status" value="1"/>
</dbReference>
<comment type="subcellular location">
    <subcellularLocation>
        <location evidence="1 5">Cytoplasm</location>
    </subcellularLocation>
</comment>
<dbReference type="SMART" id="SM00333">
    <property type="entry name" value="TUDOR"/>
    <property type="match status" value="1"/>
</dbReference>
<evidence type="ECO:0000256" key="5">
    <source>
        <dbReference type="PIRNR" id="PIRNR017179"/>
    </source>
</evidence>
<organism evidence="8 9">
    <name type="scientific">Saccoglossus kowalevskii</name>
    <name type="common">Acorn worm</name>
    <dbReference type="NCBI Taxonomy" id="10224"/>
    <lineage>
        <taxon>Eukaryota</taxon>
        <taxon>Metazoa</taxon>
        <taxon>Hemichordata</taxon>
        <taxon>Enteropneusta</taxon>
        <taxon>Harrimaniidae</taxon>
        <taxon>Saccoglossus</taxon>
    </lineage>
</organism>
<keyword evidence="8" id="KW-1185">Reference proteome</keyword>
<dbReference type="CDD" id="cd20433">
    <property type="entry name" value="Tudor_TDRD11"/>
    <property type="match status" value="1"/>
</dbReference>
<feature type="domain" description="TNase-like" evidence="7">
    <location>
        <begin position="334"/>
        <end position="488"/>
    </location>
</feature>
<dbReference type="PROSITE" id="PS50830">
    <property type="entry name" value="TNASE_3"/>
    <property type="match status" value="4"/>
</dbReference>
<dbReference type="RefSeq" id="XP_002732557.2">
    <property type="nucleotide sequence ID" value="XM_002732511.2"/>
</dbReference>
<dbReference type="PANTHER" id="PTHR12302:SF2">
    <property type="entry name" value="STAPHYLOCOCCAL NUCLEASE DOMAIN-CONTAINING PROTEIN 1"/>
    <property type="match status" value="1"/>
</dbReference>